<name>D2S7S0_GEOOG</name>
<evidence type="ECO:0000313" key="1">
    <source>
        <dbReference type="EMBL" id="ADB75529.1"/>
    </source>
</evidence>
<proteinExistence type="predicted"/>
<gene>
    <name evidence="1" type="ordered locus">Gobs_2909</name>
</gene>
<dbReference type="Proteomes" id="UP000001382">
    <property type="component" value="Chromosome"/>
</dbReference>
<reference evidence="2" key="2">
    <citation type="submission" date="2010-01" db="EMBL/GenBank/DDBJ databases">
        <title>The complete genome of Geodermatophilus obscurus DSM 43160.</title>
        <authorList>
            <consortium name="US DOE Joint Genome Institute (JGI-PGF)"/>
            <person name="Lucas S."/>
            <person name="Copeland A."/>
            <person name="Lapidus A."/>
            <person name="Glavina del Rio T."/>
            <person name="Dalin E."/>
            <person name="Tice H."/>
            <person name="Bruce D."/>
            <person name="Goodwin L."/>
            <person name="Pitluck S."/>
            <person name="Kyrpides N."/>
            <person name="Mavromatis K."/>
            <person name="Ivanova N."/>
            <person name="Munk A.C."/>
            <person name="Brettin T."/>
            <person name="Detter J.C."/>
            <person name="Han C."/>
            <person name="Larimer F."/>
            <person name="Land M."/>
            <person name="Hauser L."/>
            <person name="Markowitz V."/>
            <person name="Cheng J.-F."/>
            <person name="Hugenholtz P."/>
            <person name="Woyke T."/>
            <person name="Wu D."/>
            <person name="Jando M."/>
            <person name="Schneider S."/>
            <person name="Klenk H.-P."/>
            <person name="Eisen J.A."/>
        </authorList>
    </citation>
    <scope>NUCLEOTIDE SEQUENCE [LARGE SCALE GENOMIC DNA]</scope>
    <source>
        <strain evidence="2">ATCC 25078 / DSM 43160 / JCM 3152 / KCC A-0152 / KCTC 9177 / NBRC 13315 / NRRL B-3577 / G-20</strain>
    </source>
</reference>
<dbReference type="RefSeq" id="WP_012948961.1">
    <property type="nucleotide sequence ID" value="NC_013757.1"/>
</dbReference>
<protein>
    <submittedName>
        <fullName evidence="1">Uncharacterized protein</fullName>
    </submittedName>
</protein>
<organism evidence="1 2">
    <name type="scientific">Geodermatophilus obscurus (strain ATCC 25078 / DSM 43160 / JCM 3152 / CCUG 61914 / KCC A-0152 / KCTC 9177 / NBRC 13315 / NRRL B-3577 / G-20)</name>
    <dbReference type="NCBI Taxonomy" id="526225"/>
    <lineage>
        <taxon>Bacteria</taxon>
        <taxon>Bacillati</taxon>
        <taxon>Actinomycetota</taxon>
        <taxon>Actinomycetes</taxon>
        <taxon>Geodermatophilales</taxon>
        <taxon>Geodermatophilaceae</taxon>
        <taxon>Geodermatophilus</taxon>
    </lineage>
</organism>
<dbReference type="HOGENOM" id="CLU_2879471_0_0_11"/>
<accession>D2S7S0</accession>
<dbReference type="AlphaFoldDB" id="D2S7S0"/>
<reference evidence="1 2" key="1">
    <citation type="journal article" date="2010" name="Stand. Genomic Sci.">
        <title>Complete genome sequence of Geodermatophilus obscurus type strain (G-20).</title>
        <authorList>
            <person name="Ivanova N."/>
            <person name="Sikorski J."/>
            <person name="Jando M."/>
            <person name="Munk C."/>
            <person name="Lapidus A."/>
            <person name="Glavina Del Rio T."/>
            <person name="Copeland A."/>
            <person name="Tice H."/>
            <person name="Cheng J.-F."/>
            <person name="Lucas S."/>
            <person name="Chen F."/>
            <person name="Nolan M."/>
            <person name="Bruce D."/>
            <person name="Goodwin L."/>
            <person name="Pitluck S."/>
            <person name="Mavromatis K."/>
            <person name="Mikhailova N."/>
            <person name="Pati A."/>
            <person name="Chen A."/>
            <person name="Palaniappan K."/>
            <person name="Land M."/>
            <person name="Hauser L."/>
            <person name="Chang Y.-J."/>
            <person name="Jeffries C.D."/>
            <person name="Meincke L."/>
            <person name="Brettin T."/>
            <person name="Detter J.C."/>
            <person name="Detter J.C."/>
            <person name="Rohde M."/>
            <person name="Goeker M."/>
            <person name="Bristow J."/>
            <person name="Eisen J.A."/>
            <person name="Markowitz V."/>
            <person name="Hugenholtz P."/>
            <person name="Kyrpides N.C."/>
            <person name="Klenk H.-P."/>
        </authorList>
    </citation>
    <scope>NUCLEOTIDE SEQUENCE [LARGE SCALE GENOMIC DNA]</scope>
    <source>
        <strain evidence="2">ATCC 25078 / DSM 43160 / JCM 3152 / KCC A-0152 / KCTC 9177 / NBRC 13315 / NRRL B-3577 / G-20</strain>
    </source>
</reference>
<keyword evidence="2" id="KW-1185">Reference proteome</keyword>
<dbReference type="KEGG" id="gob:Gobs_2909"/>
<evidence type="ECO:0000313" key="2">
    <source>
        <dbReference type="Proteomes" id="UP000001382"/>
    </source>
</evidence>
<sequence length="63" mass="7062">MAAADADDYRRQLDETFHLTGHERVDTVDEGAVLDLGRRIVTVKTLTTETSWTAPYRPVPAMT</sequence>
<dbReference type="EMBL" id="CP001867">
    <property type="protein sequence ID" value="ADB75529.1"/>
    <property type="molecule type" value="Genomic_DNA"/>
</dbReference>